<dbReference type="WBParaSite" id="SVE_1224000.1">
    <property type="protein sequence ID" value="SVE_1224000.1"/>
    <property type="gene ID" value="SVE_1224000"/>
</dbReference>
<proteinExistence type="predicted"/>
<evidence type="ECO:0000313" key="3">
    <source>
        <dbReference type="Proteomes" id="UP000035680"/>
    </source>
</evidence>
<keyword evidence="2" id="KW-0472">Membrane</keyword>
<evidence type="ECO:0000256" key="2">
    <source>
        <dbReference type="SAM" id="Phobius"/>
    </source>
</evidence>
<dbReference type="Proteomes" id="UP000035680">
    <property type="component" value="Unassembled WGS sequence"/>
</dbReference>
<reference evidence="4" key="2">
    <citation type="submission" date="2015-08" db="UniProtKB">
        <authorList>
            <consortium name="WormBaseParasite"/>
        </authorList>
    </citation>
    <scope>IDENTIFICATION</scope>
</reference>
<keyword evidence="2" id="KW-0812">Transmembrane</keyword>
<dbReference type="AlphaFoldDB" id="A0A0K0FR24"/>
<feature type="region of interest" description="Disordered" evidence="1">
    <location>
        <begin position="32"/>
        <end position="79"/>
    </location>
</feature>
<name>A0A0K0FR24_STRVS</name>
<protein>
    <submittedName>
        <fullName evidence="4">Uncharacterized protein</fullName>
    </submittedName>
</protein>
<reference evidence="3" key="1">
    <citation type="submission" date="2014-07" db="EMBL/GenBank/DDBJ databases">
        <authorList>
            <person name="Martin A.A"/>
            <person name="De Silva N."/>
        </authorList>
    </citation>
    <scope>NUCLEOTIDE SEQUENCE</scope>
</reference>
<feature type="compositionally biased region" description="Basic residues" evidence="1">
    <location>
        <begin position="34"/>
        <end position="66"/>
    </location>
</feature>
<accession>A0A0K0FR24</accession>
<evidence type="ECO:0000256" key="1">
    <source>
        <dbReference type="SAM" id="MobiDB-lite"/>
    </source>
</evidence>
<sequence>MILSNHIKLYIIFIFLISLIELVKFTLPNEYRAHGRRSRRNSHSSRGHSPQRNRSPSSHRGHRRIPSARYYHDQKNHRSRIYNTLNRGNSYYKITFK</sequence>
<evidence type="ECO:0000313" key="4">
    <source>
        <dbReference type="WBParaSite" id="SVE_1224000.1"/>
    </source>
</evidence>
<keyword evidence="3" id="KW-1185">Reference proteome</keyword>
<organism evidence="3 4">
    <name type="scientific">Strongyloides venezuelensis</name>
    <name type="common">Threadworm</name>
    <dbReference type="NCBI Taxonomy" id="75913"/>
    <lineage>
        <taxon>Eukaryota</taxon>
        <taxon>Metazoa</taxon>
        <taxon>Ecdysozoa</taxon>
        <taxon>Nematoda</taxon>
        <taxon>Chromadorea</taxon>
        <taxon>Rhabditida</taxon>
        <taxon>Tylenchina</taxon>
        <taxon>Panagrolaimomorpha</taxon>
        <taxon>Strongyloidoidea</taxon>
        <taxon>Strongyloididae</taxon>
        <taxon>Strongyloides</taxon>
    </lineage>
</organism>
<feature type="transmembrane region" description="Helical" evidence="2">
    <location>
        <begin position="6"/>
        <end position="27"/>
    </location>
</feature>
<keyword evidence="2" id="KW-1133">Transmembrane helix</keyword>